<comment type="caution">
    <text evidence="1">The sequence shown here is derived from an EMBL/GenBank/DDBJ whole genome shotgun (WGS) entry which is preliminary data.</text>
</comment>
<dbReference type="Gene3D" id="1.10.790.20">
    <property type="entry name" value="Domain of unknown function DUF1476"/>
    <property type="match status" value="1"/>
</dbReference>
<reference evidence="1 2" key="1">
    <citation type="submission" date="2015-03" db="EMBL/GenBank/DDBJ databases">
        <title>Draft genome sequence of Elstera litoralis.</title>
        <authorList>
            <person name="Rahalkar M.C."/>
            <person name="Dhakephalkar P.K."/>
            <person name="Pore S.D."/>
            <person name="Arora P."/>
            <person name="Kapse N.G."/>
            <person name="Pandit P.S."/>
        </authorList>
    </citation>
    <scope>NUCLEOTIDE SEQUENCE [LARGE SCALE GENOMIC DNA]</scope>
    <source>
        <strain evidence="1 2">Dia-1</strain>
    </source>
</reference>
<dbReference type="RefSeq" id="WP_045776266.1">
    <property type="nucleotide sequence ID" value="NZ_LAJY01000346.1"/>
</dbReference>
<dbReference type="EMBL" id="LAJY01000346">
    <property type="protein sequence ID" value="KJV09161.1"/>
    <property type="molecule type" value="Genomic_DNA"/>
</dbReference>
<name>A0A0F3IR29_9PROT</name>
<dbReference type="Pfam" id="PF07345">
    <property type="entry name" value="ATPaseInh_sub_z"/>
    <property type="match status" value="1"/>
</dbReference>
<protein>
    <recommendedName>
        <fullName evidence="3">Aldolase</fullName>
    </recommendedName>
</protein>
<dbReference type="InterPro" id="IPR009945">
    <property type="entry name" value="ATPase_inh_sub_z"/>
</dbReference>
<dbReference type="OrthoDB" id="9810387at2"/>
<keyword evidence="2" id="KW-1185">Reference proteome</keyword>
<gene>
    <name evidence="1" type="ORF">VZ95_13230</name>
</gene>
<dbReference type="Proteomes" id="UP000033774">
    <property type="component" value="Unassembled WGS sequence"/>
</dbReference>
<dbReference type="InterPro" id="IPR038293">
    <property type="entry name" value="ATPase_inh_sub_z_sf"/>
</dbReference>
<accession>A0A0F3IR29</accession>
<dbReference type="AlphaFoldDB" id="A0A0F3IR29"/>
<sequence length="106" mass="11980">MTKFEDRERAFEAHFALEQDQAFRAVVRRDKLFGLWAAERMGLPTAEADMYAKGLIDYDIEHPGDDDILERVADDLASRGVHAEPASLREELIRLHAVAKAEILGT</sequence>
<evidence type="ECO:0000313" key="1">
    <source>
        <dbReference type="EMBL" id="KJV09161.1"/>
    </source>
</evidence>
<evidence type="ECO:0008006" key="3">
    <source>
        <dbReference type="Google" id="ProtNLM"/>
    </source>
</evidence>
<proteinExistence type="predicted"/>
<organism evidence="1 2">
    <name type="scientific">Elstera litoralis</name>
    <dbReference type="NCBI Taxonomy" id="552518"/>
    <lineage>
        <taxon>Bacteria</taxon>
        <taxon>Pseudomonadati</taxon>
        <taxon>Pseudomonadota</taxon>
        <taxon>Alphaproteobacteria</taxon>
        <taxon>Rhodospirillales</taxon>
        <taxon>Rhodospirillaceae</taxon>
        <taxon>Elstera</taxon>
    </lineage>
</organism>
<dbReference type="PIRSF" id="PIRSF031780">
    <property type="entry name" value="UCP031780"/>
    <property type="match status" value="1"/>
</dbReference>
<evidence type="ECO:0000313" key="2">
    <source>
        <dbReference type="Proteomes" id="UP000033774"/>
    </source>
</evidence>